<dbReference type="Gene3D" id="2.120.10.30">
    <property type="entry name" value="TolB, C-terminal domain"/>
    <property type="match status" value="1"/>
</dbReference>
<name>A0ABV5H2M3_9FLAO</name>
<dbReference type="RefSeq" id="WP_377879466.1">
    <property type="nucleotide sequence ID" value="NZ_JBHMFA010000013.1"/>
</dbReference>
<dbReference type="Proteomes" id="UP001589590">
    <property type="component" value="Unassembled WGS sequence"/>
</dbReference>
<organism evidence="1 2">
    <name type="scientific">Algibacter miyuki</name>
    <dbReference type="NCBI Taxonomy" id="1306933"/>
    <lineage>
        <taxon>Bacteria</taxon>
        <taxon>Pseudomonadati</taxon>
        <taxon>Bacteroidota</taxon>
        <taxon>Flavobacteriia</taxon>
        <taxon>Flavobacteriales</taxon>
        <taxon>Flavobacteriaceae</taxon>
        <taxon>Algibacter</taxon>
    </lineage>
</organism>
<evidence type="ECO:0000313" key="2">
    <source>
        <dbReference type="Proteomes" id="UP001589590"/>
    </source>
</evidence>
<gene>
    <name evidence="1" type="ORF">ACFFU1_14665</name>
</gene>
<dbReference type="InterPro" id="IPR011042">
    <property type="entry name" value="6-blade_b-propeller_TolB-like"/>
</dbReference>
<protein>
    <submittedName>
        <fullName evidence="1">TolB family protein</fullName>
    </submittedName>
</protein>
<comment type="caution">
    <text evidence="1">The sequence shown here is derived from an EMBL/GenBank/DDBJ whole genome shotgun (WGS) entry which is preliminary data.</text>
</comment>
<reference evidence="1 2" key="1">
    <citation type="submission" date="2024-09" db="EMBL/GenBank/DDBJ databases">
        <authorList>
            <person name="Sun Q."/>
            <person name="Mori K."/>
        </authorList>
    </citation>
    <scope>NUCLEOTIDE SEQUENCE [LARGE SCALE GENOMIC DNA]</scope>
    <source>
        <strain evidence="1 2">CECT 8300</strain>
    </source>
</reference>
<proteinExistence type="predicted"/>
<sequence>FINRKSGWDGLSYLSLYAVDLDSTNQITGKERKLKGKLNSTYHESSAVYTKDLNTMYFTRSNNTSKKRKDDKNLKIYRTQKEDGKWSTPEELDFNSDHYSSAHPALSPDEKTLYFASDRPGGYGESDLYRVKINEDLTLEAPENLGSKINTPGKETFPFVDQDNSFYFSSDGHFGLGGLDVFYIKIKADDTFDNLLNVGTPINSYADDFAFGI</sequence>
<feature type="non-terminal residue" evidence="1">
    <location>
        <position position="1"/>
    </location>
</feature>
<dbReference type="EMBL" id="JBHMFA010000013">
    <property type="protein sequence ID" value="MFB9106143.1"/>
    <property type="molecule type" value="Genomic_DNA"/>
</dbReference>
<dbReference type="InterPro" id="IPR011659">
    <property type="entry name" value="WD40"/>
</dbReference>
<dbReference type="Pfam" id="PF07676">
    <property type="entry name" value="PD40"/>
    <property type="match status" value="2"/>
</dbReference>
<feature type="non-terminal residue" evidence="1">
    <location>
        <position position="213"/>
    </location>
</feature>
<keyword evidence="2" id="KW-1185">Reference proteome</keyword>
<dbReference type="SUPFAM" id="SSF82171">
    <property type="entry name" value="DPP6 N-terminal domain-like"/>
    <property type="match status" value="1"/>
</dbReference>
<accession>A0ABV5H2M3</accession>
<evidence type="ECO:0000313" key="1">
    <source>
        <dbReference type="EMBL" id="MFB9106143.1"/>
    </source>
</evidence>